<keyword evidence="4" id="KW-1185">Reference proteome</keyword>
<evidence type="ECO:0000259" key="2">
    <source>
        <dbReference type="PROSITE" id="PS50250"/>
    </source>
</evidence>
<dbReference type="Proteomes" id="UP000649328">
    <property type="component" value="Unassembled WGS sequence"/>
</dbReference>
<dbReference type="InterPro" id="IPR036388">
    <property type="entry name" value="WH-like_DNA-bd_sf"/>
</dbReference>
<dbReference type="Pfam" id="PF01399">
    <property type="entry name" value="PCI"/>
    <property type="match status" value="1"/>
</dbReference>
<evidence type="ECO:0000313" key="3">
    <source>
        <dbReference type="EMBL" id="KAF8005550.1"/>
    </source>
</evidence>
<dbReference type="SMART" id="SM00753">
    <property type="entry name" value="PAM"/>
    <property type="match status" value="1"/>
</dbReference>
<feature type="domain" description="PCI" evidence="2">
    <location>
        <begin position="214"/>
        <end position="425"/>
    </location>
</feature>
<evidence type="ECO:0000313" key="4">
    <source>
        <dbReference type="Proteomes" id="UP000649328"/>
    </source>
</evidence>
<evidence type="ECO:0000256" key="1">
    <source>
        <dbReference type="ARBA" id="ARBA00025771"/>
    </source>
</evidence>
<protein>
    <recommendedName>
        <fullName evidence="2">PCI domain-containing protein</fullName>
    </recommendedName>
</protein>
<sequence length="429" mass="48571">MSLYEYIQDFSQAVVQKNGRRLKQLLTINPTKDDGPNRAQFPDPSEIDLYPVMEKFQPVIRCYLTVMRSIYVSSDINASFFNLNDLVVALNRAAETQSNYVCAALINCSDELISLYQVRAKMKHSEKGGDESDSLELIAATINRLFKICLTDKTLDFAASKKASIHFFLAALIKIYFKLNKLELAKSMEKALMGTGLALPTIVNSPVEYRRHIVTYLYFSALLSLDESEFEFAETKLLTAMQFLSCYKNQAKVATQAEKILFLLAPLKLYNSRKTLPEAVTDKFANVKMNLFKAVQTGNLRQFEECLKTFQKVFLKRHIYLLVVQLKNLCYLRLIQRTARLCAELNTASPHIVPLSAIQLAIEFATHHSVNSDGALLVPETLASQNYSAPAEEVECVLANLIHKKWIKGYISHANRCIVLLKTDPFPKV</sequence>
<dbReference type="InterPro" id="IPR045114">
    <property type="entry name" value="Csn12-like"/>
</dbReference>
<proteinExistence type="inferred from homology"/>
<gene>
    <name evidence="3" type="ORF">HF325_001007</name>
</gene>
<dbReference type="PANTHER" id="PTHR12732:SF0">
    <property type="entry name" value="PCI DOMAIN-CONTAINING PROTEIN 2"/>
    <property type="match status" value="1"/>
</dbReference>
<organism evidence="3 4">
    <name type="scientific">Metschnikowia pulcherrima</name>
    <dbReference type="NCBI Taxonomy" id="27326"/>
    <lineage>
        <taxon>Eukaryota</taxon>
        <taxon>Fungi</taxon>
        <taxon>Dikarya</taxon>
        <taxon>Ascomycota</taxon>
        <taxon>Saccharomycotina</taxon>
        <taxon>Pichiomycetes</taxon>
        <taxon>Metschnikowiaceae</taxon>
        <taxon>Metschnikowia</taxon>
    </lineage>
</organism>
<dbReference type="PROSITE" id="PS50250">
    <property type="entry name" value="PCI"/>
    <property type="match status" value="1"/>
</dbReference>
<dbReference type="PANTHER" id="PTHR12732">
    <property type="entry name" value="UNCHARACTERIZED PROTEASOME COMPONENT REGION PCI-CONTAINING"/>
    <property type="match status" value="1"/>
</dbReference>
<dbReference type="AlphaFoldDB" id="A0A8H7LFC4"/>
<dbReference type="Gene3D" id="1.10.10.10">
    <property type="entry name" value="Winged helix-like DNA-binding domain superfamily/Winged helix DNA-binding domain"/>
    <property type="match status" value="1"/>
</dbReference>
<dbReference type="InterPro" id="IPR000717">
    <property type="entry name" value="PCI_dom"/>
</dbReference>
<accession>A0A8H7LFC4</accession>
<comment type="similarity">
    <text evidence="1">Belongs to the CSN12 family.</text>
</comment>
<name>A0A8H7LFC4_9ASCO</name>
<dbReference type="EMBL" id="JACBPP010000001">
    <property type="protein sequence ID" value="KAF8005550.1"/>
    <property type="molecule type" value="Genomic_DNA"/>
</dbReference>
<dbReference type="OrthoDB" id="10252687at2759"/>
<dbReference type="GO" id="GO:0003723">
    <property type="term" value="F:RNA binding"/>
    <property type="evidence" value="ECO:0007669"/>
    <property type="project" value="InterPro"/>
</dbReference>
<comment type="caution">
    <text evidence="3">The sequence shown here is derived from an EMBL/GenBank/DDBJ whole genome shotgun (WGS) entry which is preliminary data.</text>
</comment>
<reference evidence="3" key="1">
    <citation type="submission" date="2020-10" db="EMBL/GenBank/DDBJ databases">
        <title>The Whole-Genome Sequence of Metschnikowia persimmonesis, a Novel Endophytic Yeast Species Isolated from Medicinal Plant Diospyros kaki Thumb.</title>
        <authorList>
            <person name="Rahmat E."/>
            <person name="Kang Y."/>
        </authorList>
    </citation>
    <scope>NUCLEOTIDE SEQUENCE</scope>
    <source>
        <strain evidence="3">KIOM G15050</strain>
    </source>
</reference>
<dbReference type="GO" id="GO:0003690">
    <property type="term" value="F:double-stranded DNA binding"/>
    <property type="evidence" value="ECO:0007669"/>
    <property type="project" value="InterPro"/>
</dbReference>